<reference evidence="1" key="1">
    <citation type="submission" date="2022-04" db="EMBL/GenBank/DDBJ databases">
        <title>Roseibium sp. CAU 1639 isolated from mud.</title>
        <authorList>
            <person name="Kim W."/>
        </authorList>
    </citation>
    <scope>NUCLEOTIDE SEQUENCE</scope>
    <source>
        <strain evidence="1">CAU 1639</strain>
    </source>
</reference>
<evidence type="ECO:0000313" key="2">
    <source>
        <dbReference type="Proteomes" id="UP001431221"/>
    </source>
</evidence>
<keyword evidence="2" id="KW-1185">Reference proteome</keyword>
<proteinExistence type="predicted"/>
<organism evidence="1 2">
    <name type="scientific">Roseibium sediminicola</name>
    <dbReference type="NCBI Taxonomy" id="2933272"/>
    <lineage>
        <taxon>Bacteria</taxon>
        <taxon>Pseudomonadati</taxon>
        <taxon>Pseudomonadota</taxon>
        <taxon>Alphaproteobacteria</taxon>
        <taxon>Hyphomicrobiales</taxon>
        <taxon>Stappiaceae</taxon>
        <taxon>Roseibium</taxon>
    </lineage>
</organism>
<evidence type="ECO:0008006" key="3">
    <source>
        <dbReference type="Google" id="ProtNLM"/>
    </source>
</evidence>
<dbReference type="Proteomes" id="UP001431221">
    <property type="component" value="Unassembled WGS sequence"/>
</dbReference>
<name>A0ABT0GSS6_9HYPH</name>
<comment type="caution">
    <text evidence="1">The sequence shown here is derived from an EMBL/GenBank/DDBJ whole genome shotgun (WGS) entry which is preliminary data.</text>
</comment>
<dbReference type="EMBL" id="JALNMJ010000005">
    <property type="protein sequence ID" value="MCK7612494.1"/>
    <property type="molecule type" value="Genomic_DNA"/>
</dbReference>
<accession>A0ABT0GSS6</accession>
<sequence length="172" mass="18805">MKGPALPAPLLLEIEPFASKPRPNPNCPQTLEQFDDLYRAFPGITTLVLTDISGSSDDATNVRLGYRVRKLGLATHVPAGAEIYSGGVDLFLAGVQRTIGDGAVLGVHSWDDGTRDGADYPKDSPAHDEARSYTEAMLGDDRFYWFTLSAAPSDGIHVMKEREIRDYHLVTE</sequence>
<dbReference type="RefSeq" id="WP_248153470.1">
    <property type="nucleotide sequence ID" value="NZ_JALNMJ010000005.1"/>
</dbReference>
<protein>
    <recommendedName>
        <fullName evidence="3">Alpha/beta hydrolase</fullName>
    </recommendedName>
</protein>
<gene>
    <name evidence="1" type="ORF">M0H32_10010</name>
</gene>
<evidence type="ECO:0000313" key="1">
    <source>
        <dbReference type="EMBL" id="MCK7612494.1"/>
    </source>
</evidence>